<evidence type="ECO:0000313" key="5">
    <source>
        <dbReference type="Proteomes" id="UP000035065"/>
    </source>
</evidence>
<dbReference type="Proteomes" id="UP000035065">
    <property type="component" value="Unassembled WGS sequence"/>
</dbReference>
<dbReference type="Pfam" id="PF24088">
    <property type="entry name" value="DUF7373"/>
    <property type="match status" value="1"/>
</dbReference>
<dbReference type="PROSITE" id="PS51257">
    <property type="entry name" value="PROKAR_LIPOPROTEIN"/>
    <property type="match status" value="1"/>
</dbReference>
<gene>
    <name evidence="4" type="ORF">SCNU_04711</name>
</gene>
<dbReference type="EMBL" id="AEUD01000003">
    <property type="protein sequence ID" value="EGD56132.1"/>
    <property type="molecule type" value="Genomic_DNA"/>
</dbReference>
<evidence type="ECO:0000313" key="4">
    <source>
        <dbReference type="EMBL" id="EGD56132.1"/>
    </source>
</evidence>
<organism evidence="4 5">
    <name type="scientific">Gordonia neofelifaecis NRRL B-59395</name>
    <dbReference type="NCBI Taxonomy" id="644548"/>
    <lineage>
        <taxon>Bacteria</taxon>
        <taxon>Bacillati</taxon>
        <taxon>Actinomycetota</taxon>
        <taxon>Actinomycetes</taxon>
        <taxon>Mycobacteriales</taxon>
        <taxon>Gordoniaceae</taxon>
        <taxon>Gordonia</taxon>
    </lineage>
</organism>
<protein>
    <recommendedName>
        <fullName evidence="6">Lipoprotein</fullName>
    </recommendedName>
</protein>
<dbReference type="InterPro" id="IPR055797">
    <property type="entry name" value="DUF7373"/>
</dbReference>
<dbReference type="STRING" id="644548.SCNU_04711"/>
<dbReference type="AlphaFoldDB" id="F1YGB3"/>
<keyword evidence="5" id="KW-1185">Reference proteome</keyword>
<feature type="domain" description="DUF7373" evidence="2">
    <location>
        <begin position="47"/>
        <end position="237"/>
    </location>
</feature>
<feature type="chain" id="PRO_5038409603" description="Lipoprotein" evidence="1">
    <location>
        <begin position="19"/>
        <end position="377"/>
    </location>
</feature>
<dbReference type="Pfam" id="PF24092">
    <property type="entry name" value="DUF7373_C"/>
    <property type="match status" value="1"/>
</dbReference>
<keyword evidence="1" id="KW-0732">Signal</keyword>
<sequence>MRATAVALLGAVSVATLGACTLDGAPVRAPVSIDAGRYPTSPGPAEPDAATPGAVARLQSIRLADHVILTDEADPAFTSTSVMSIPLTSMKKVDLLMPGTEHIGAADAYRYGFSTVASDPKAPESSISHAVLAFADSASASAAAAQLAAAGRRASDGRTGVPIAGLPASAQVAQGPSAGVAESPATYVSMAFTPIGDTVVYTRVQDRSADRSRKVVVAAYDKQRAMLAGYRPDPGSEVDPHGLLRATLPDRSNALMAHIVVGRRGEAHFYDEPSKTLRTLEDLGIAESAKNLSQVYRAGSTEKARAWQRYLETSYAVDRRQEAAAPLDLPGVGCFYRRSSSVVCLMTVGEYVAEISATKLTDAHQQASAQYLILKKM</sequence>
<reference evidence="4 5" key="1">
    <citation type="journal article" date="2011" name="J. Bacteriol.">
        <title>Draft Genome Sequence of Gordonia neofelifaecis NRRL B-59395, a Cholesterol-Degrading Actinomycete.</title>
        <authorList>
            <person name="Ge F."/>
            <person name="Li W."/>
            <person name="Chen G."/>
            <person name="Liu Y."/>
            <person name="Zhang G."/>
            <person name="Yong B."/>
            <person name="Wang Q."/>
            <person name="Wang N."/>
            <person name="Huang Z."/>
            <person name="Li W."/>
            <person name="Wang J."/>
            <person name="Wu C."/>
            <person name="Xie Q."/>
            <person name="Liu G."/>
        </authorList>
    </citation>
    <scope>NUCLEOTIDE SEQUENCE [LARGE SCALE GENOMIC DNA]</scope>
    <source>
        <strain evidence="4 5">NRRL B-59395</strain>
    </source>
</reference>
<evidence type="ECO:0000256" key="1">
    <source>
        <dbReference type="SAM" id="SignalP"/>
    </source>
</evidence>
<feature type="domain" description="DUF7373" evidence="3">
    <location>
        <begin position="257"/>
        <end position="375"/>
    </location>
</feature>
<name>F1YGB3_9ACTN</name>
<evidence type="ECO:0000259" key="3">
    <source>
        <dbReference type="Pfam" id="PF24092"/>
    </source>
</evidence>
<dbReference type="eggNOG" id="ENOG5031VUG">
    <property type="taxonomic scope" value="Bacteria"/>
</dbReference>
<feature type="signal peptide" evidence="1">
    <location>
        <begin position="1"/>
        <end position="18"/>
    </location>
</feature>
<evidence type="ECO:0008006" key="6">
    <source>
        <dbReference type="Google" id="ProtNLM"/>
    </source>
</evidence>
<comment type="caution">
    <text evidence="4">The sequence shown here is derived from an EMBL/GenBank/DDBJ whole genome shotgun (WGS) entry which is preliminary data.</text>
</comment>
<proteinExistence type="predicted"/>
<evidence type="ECO:0000259" key="2">
    <source>
        <dbReference type="Pfam" id="PF24088"/>
    </source>
</evidence>
<accession>F1YGB3</accession>
<dbReference type="InterPro" id="IPR056463">
    <property type="entry name" value="DUF7373_C"/>
</dbReference>